<dbReference type="Gene3D" id="3.30.1330.30">
    <property type="match status" value="1"/>
</dbReference>
<evidence type="ECO:0000259" key="1">
    <source>
        <dbReference type="Pfam" id="PF01248"/>
    </source>
</evidence>
<keyword evidence="3" id="KW-1185">Reference proteome</keyword>
<dbReference type="InterPro" id="IPR004038">
    <property type="entry name" value="Ribosomal_eL8/eL30/eS12/Gad45"/>
</dbReference>
<name>A0ABS4G1V2_9CLOT</name>
<proteinExistence type="predicted"/>
<feature type="domain" description="Ribosomal protein eL8/eL30/eS12/Gadd45" evidence="1">
    <location>
        <begin position="10"/>
        <end position="91"/>
    </location>
</feature>
<dbReference type="InterPro" id="IPR029064">
    <property type="entry name" value="Ribosomal_eL30-like_sf"/>
</dbReference>
<evidence type="ECO:0000313" key="2">
    <source>
        <dbReference type="EMBL" id="MBP1918514.1"/>
    </source>
</evidence>
<dbReference type="NCBIfam" id="NF004078">
    <property type="entry name" value="PRK05583.1"/>
    <property type="match status" value="1"/>
</dbReference>
<reference evidence="2 3" key="1">
    <citation type="submission" date="2021-03" db="EMBL/GenBank/DDBJ databases">
        <title>Genomic Encyclopedia of Type Strains, Phase IV (KMG-IV): sequencing the most valuable type-strain genomes for metagenomic binning, comparative biology and taxonomic classification.</title>
        <authorList>
            <person name="Goeker M."/>
        </authorList>
    </citation>
    <scope>NUCLEOTIDE SEQUENCE [LARGE SCALE GENOMIC DNA]</scope>
    <source>
        <strain evidence="2 3">DSM 6139</strain>
    </source>
</reference>
<protein>
    <submittedName>
        <fullName evidence="2">Ribosomal protein L7Ae-like RNA K-turn-binding protein</fullName>
    </submittedName>
</protein>
<dbReference type="Pfam" id="PF01248">
    <property type="entry name" value="Ribosomal_L7Ae"/>
    <property type="match status" value="1"/>
</dbReference>
<gene>
    <name evidence="2" type="ORF">J2Z34_000990</name>
</gene>
<accession>A0ABS4G1V2</accession>
<dbReference type="EMBL" id="JAGGKC010000006">
    <property type="protein sequence ID" value="MBP1918514.1"/>
    <property type="molecule type" value="Genomic_DNA"/>
</dbReference>
<sequence>MNRFLSFLGITRKSGNAVLGYNKNEETLRTGRLHLVIISKDAAQNTKDKFVRLAGEAGVPLIEDFTPYELGQALGMDEIAVVGIKDAKMAAKLLSIAGQGQENNK</sequence>
<organism evidence="2 3">
    <name type="scientific">Youngiibacter multivorans</name>
    <dbReference type="NCBI Taxonomy" id="937251"/>
    <lineage>
        <taxon>Bacteria</taxon>
        <taxon>Bacillati</taxon>
        <taxon>Bacillota</taxon>
        <taxon>Clostridia</taxon>
        <taxon>Eubacteriales</taxon>
        <taxon>Clostridiaceae</taxon>
        <taxon>Youngiibacter</taxon>
    </lineage>
</organism>
<comment type="caution">
    <text evidence="2">The sequence shown here is derived from an EMBL/GenBank/DDBJ whole genome shotgun (WGS) entry which is preliminary data.</text>
</comment>
<dbReference type="SUPFAM" id="SSF55315">
    <property type="entry name" value="L30e-like"/>
    <property type="match status" value="1"/>
</dbReference>
<dbReference type="Proteomes" id="UP001519271">
    <property type="component" value="Unassembled WGS sequence"/>
</dbReference>
<dbReference type="RefSeq" id="WP_342453103.1">
    <property type="nucleotide sequence ID" value="NZ_JAGGKC010000006.1"/>
</dbReference>
<evidence type="ECO:0000313" key="3">
    <source>
        <dbReference type="Proteomes" id="UP001519271"/>
    </source>
</evidence>